<evidence type="ECO:0000256" key="1">
    <source>
        <dbReference type="SAM" id="MobiDB-lite"/>
    </source>
</evidence>
<reference evidence="2 3" key="1">
    <citation type="journal article" date="2023" name="Microb. Genom.">
        <title>Mesoterricola silvestris gen. nov., sp. nov., Mesoterricola sediminis sp. nov., Geothrix oryzae sp. nov., Geothrix edaphica sp. nov., Geothrix rubra sp. nov., and Geothrix limicola sp. nov., six novel members of Acidobacteriota isolated from soils.</title>
        <authorList>
            <person name="Weisberg A.J."/>
            <person name="Pearce E."/>
            <person name="Kramer C.G."/>
            <person name="Chang J.H."/>
            <person name="Clarke C.R."/>
        </authorList>
    </citation>
    <scope>NUCLEOTIDE SEQUENCE [LARGE SCALE GENOMIC DNA]</scope>
    <source>
        <strain evidence="2 3">ID09-01A</strain>
    </source>
</reference>
<name>A0ABU4NFN4_9ACTN</name>
<dbReference type="RefSeq" id="WP_060891805.1">
    <property type="nucleotide sequence ID" value="NZ_JARAUT010000018.1"/>
</dbReference>
<feature type="region of interest" description="Disordered" evidence="1">
    <location>
        <begin position="1"/>
        <end position="27"/>
    </location>
</feature>
<sequence>MKADVHGPVPELRAKATDKEAPEAELTVEGRRRGHSYTRLTPDGRARGAVAVGMLVHGEESYRTEPTPFLQGVFESEPKAVTALHSRAGVVVGAHRIRGASTGNARPPSRVVE</sequence>
<dbReference type="EMBL" id="JARAYU010000005">
    <property type="protein sequence ID" value="MDX3701574.1"/>
    <property type="molecule type" value="Genomic_DNA"/>
</dbReference>
<accession>A0ABU4NFN4</accession>
<comment type="caution">
    <text evidence="2">The sequence shown here is derived from an EMBL/GenBank/DDBJ whole genome shotgun (WGS) entry which is preliminary data.</text>
</comment>
<proteinExistence type="predicted"/>
<organism evidence="2 3">
    <name type="scientific">Streptomyces europaeiscabiei</name>
    <dbReference type="NCBI Taxonomy" id="146819"/>
    <lineage>
        <taxon>Bacteria</taxon>
        <taxon>Bacillati</taxon>
        <taxon>Actinomycetota</taxon>
        <taxon>Actinomycetes</taxon>
        <taxon>Kitasatosporales</taxon>
        <taxon>Streptomycetaceae</taxon>
        <taxon>Streptomyces</taxon>
    </lineage>
</organism>
<dbReference type="Proteomes" id="UP001271274">
    <property type="component" value="Unassembled WGS sequence"/>
</dbReference>
<protein>
    <submittedName>
        <fullName evidence="2">Uncharacterized protein</fullName>
    </submittedName>
</protein>
<keyword evidence="3" id="KW-1185">Reference proteome</keyword>
<feature type="compositionally biased region" description="Basic and acidic residues" evidence="1">
    <location>
        <begin position="12"/>
        <end position="22"/>
    </location>
</feature>
<evidence type="ECO:0000313" key="2">
    <source>
        <dbReference type="EMBL" id="MDX3701574.1"/>
    </source>
</evidence>
<gene>
    <name evidence="2" type="ORF">PV662_17725</name>
</gene>
<evidence type="ECO:0000313" key="3">
    <source>
        <dbReference type="Proteomes" id="UP001271274"/>
    </source>
</evidence>